<evidence type="ECO:0000313" key="2">
    <source>
        <dbReference type="EMBL" id="KAH3740513.1"/>
    </source>
</evidence>
<accession>A0A9D4I1A4</accession>
<evidence type="ECO:0000313" key="3">
    <source>
        <dbReference type="Proteomes" id="UP000828390"/>
    </source>
</evidence>
<comment type="caution">
    <text evidence="2">The sequence shown here is derived from an EMBL/GenBank/DDBJ whole genome shotgun (WGS) entry which is preliminary data.</text>
</comment>
<gene>
    <name evidence="2" type="ORF">DPMN_047219</name>
</gene>
<organism evidence="2 3">
    <name type="scientific">Dreissena polymorpha</name>
    <name type="common">Zebra mussel</name>
    <name type="synonym">Mytilus polymorpha</name>
    <dbReference type="NCBI Taxonomy" id="45954"/>
    <lineage>
        <taxon>Eukaryota</taxon>
        <taxon>Metazoa</taxon>
        <taxon>Spiralia</taxon>
        <taxon>Lophotrochozoa</taxon>
        <taxon>Mollusca</taxon>
        <taxon>Bivalvia</taxon>
        <taxon>Autobranchia</taxon>
        <taxon>Heteroconchia</taxon>
        <taxon>Euheterodonta</taxon>
        <taxon>Imparidentia</taxon>
        <taxon>Neoheterodontei</taxon>
        <taxon>Myida</taxon>
        <taxon>Dreissenoidea</taxon>
        <taxon>Dreissenidae</taxon>
        <taxon>Dreissena</taxon>
    </lineage>
</organism>
<dbReference type="Proteomes" id="UP000828390">
    <property type="component" value="Unassembled WGS sequence"/>
</dbReference>
<protein>
    <submittedName>
        <fullName evidence="2">Uncharacterized protein</fullName>
    </submittedName>
</protein>
<reference evidence="2" key="2">
    <citation type="submission" date="2020-11" db="EMBL/GenBank/DDBJ databases">
        <authorList>
            <person name="McCartney M.A."/>
            <person name="Auch B."/>
            <person name="Kono T."/>
            <person name="Mallez S."/>
            <person name="Becker A."/>
            <person name="Gohl D.M."/>
            <person name="Silverstein K.A.T."/>
            <person name="Koren S."/>
            <person name="Bechman K.B."/>
            <person name="Herman A."/>
            <person name="Abrahante J.E."/>
            <person name="Garbe J."/>
        </authorList>
    </citation>
    <scope>NUCLEOTIDE SEQUENCE</scope>
    <source>
        <strain evidence="2">Duluth1</strain>
        <tissue evidence="2">Whole animal</tissue>
    </source>
</reference>
<name>A0A9D4I1A4_DREPO</name>
<proteinExistence type="predicted"/>
<sequence length="318" mass="36320">MCRVSVHQRNVPPDGEEMGRHDSLPGWRGRDRLFDLGPIAVYGLVNLYGMSTIGYCIRMGYCKRSEYELVTVYGSVGMGYCIRMNTSGYVWWVNWVNWVAWVNVYGVDSHRTSNPTLFTGQRVSYFKPYSVNGSTRIVLQTLLCLRVNAYRTSNPTLFTGQRVSYFKPYSVYGSTRIILQTLLCLQVDSYRTSNSTLFTGRLVSYFKPYFVYRSTLVLTGLMVTDMTTRQTDKYAPKTLIWSSEEAYFSLNICQSECVELPEHLSKRDTTETCEPFVYLIKRHATLRVGTAGTLSSRVPLLATSWDPGMHWLGLPGNE</sequence>
<dbReference type="AlphaFoldDB" id="A0A9D4I1A4"/>
<reference evidence="2" key="1">
    <citation type="journal article" date="2019" name="bioRxiv">
        <title>The Genome of the Zebra Mussel, Dreissena polymorpha: A Resource for Invasive Species Research.</title>
        <authorList>
            <person name="McCartney M.A."/>
            <person name="Auch B."/>
            <person name="Kono T."/>
            <person name="Mallez S."/>
            <person name="Zhang Y."/>
            <person name="Obille A."/>
            <person name="Becker A."/>
            <person name="Abrahante J.E."/>
            <person name="Garbe J."/>
            <person name="Badalamenti J.P."/>
            <person name="Herman A."/>
            <person name="Mangelson H."/>
            <person name="Liachko I."/>
            <person name="Sullivan S."/>
            <person name="Sone E.D."/>
            <person name="Koren S."/>
            <person name="Silverstein K.A.T."/>
            <person name="Beckman K.B."/>
            <person name="Gohl D.M."/>
        </authorList>
    </citation>
    <scope>NUCLEOTIDE SEQUENCE</scope>
    <source>
        <strain evidence="2">Duluth1</strain>
        <tissue evidence="2">Whole animal</tissue>
    </source>
</reference>
<keyword evidence="3" id="KW-1185">Reference proteome</keyword>
<dbReference type="EMBL" id="JAIWYP010000011">
    <property type="protein sequence ID" value="KAH3740513.1"/>
    <property type="molecule type" value="Genomic_DNA"/>
</dbReference>
<evidence type="ECO:0000256" key="1">
    <source>
        <dbReference type="SAM" id="MobiDB-lite"/>
    </source>
</evidence>
<feature type="region of interest" description="Disordered" evidence="1">
    <location>
        <begin position="1"/>
        <end position="23"/>
    </location>
</feature>